<dbReference type="EMBL" id="OX459955">
    <property type="protein sequence ID" value="CAI9160017.1"/>
    <property type="molecule type" value="Genomic_DNA"/>
</dbReference>
<protein>
    <recommendedName>
        <fullName evidence="4">Basic proline-rich protein-like</fullName>
    </recommendedName>
</protein>
<feature type="compositionally biased region" description="Low complexity" evidence="1">
    <location>
        <begin position="253"/>
        <end position="266"/>
    </location>
</feature>
<reference evidence="2" key="1">
    <citation type="submission" date="2023-04" db="EMBL/GenBank/DDBJ databases">
        <authorList>
            <consortium name="ELIXIR-Norway"/>
        </authorList>
    </citation>
    <scope>NUCLEOTIDE SEQUENCE [LARGE SCALE GENOMIC DNA]</scope>
</reference>
<name>A0ABN8YHG1_RANTA</name>
<feature type="region of interest" description="Disordered" evidence="1">
    <location>
        <begin position="180"/>
        <end position="234"/>
    </location>
</feature>
<evidence type="ECO:0008006" key="4">
    <source>
        <dbReference type="Google" id="ProtNLM"/>
    </source>
</evidence>
<accession>A0ABN8YHG1</accession>
<evidence type="ECO:0000256" key="1">
    <source>
        <dbReference type="SAM" id="MobiDB-lite"/>
    </source>
</evidence>
<feature type="compositionally biased region" description="Low complexity" evidence="1">
    <location>
        <begin position="214"/>
        <end position="227"/>
    </location>
</feature>
<dbReference type="Proteomes" id="UP001176941">
    <property type="component" value="Chromosome 19"/>
</dbReference>
<sequence>MAEDPGQPCWAQVPACDRPQGDPAVVPHGGDPGPDMHSGPEPTGPGLLMTRSDGSVGAPDPAHPQGSILGLLPDLLGKEHPELPRSLGTEAGRGVTVGSRAQGRGERALPPAAPLTPRELGSGDKRDIPCQTHRRWRTAARNPGLSPSRWGGAGVPGACRVPLLRVTAWLAAIWRLWLRPSSSPRTPAPGPSAIRTAPAASPRPDQVPPHGPTFGRFRGARAAAGARPRGRPLPCRLVSSDWRPLPGTPLTCPSQLLRPDPRLLLPQPSPATPTRRAPHLPRDPRPVRLPDPTRRTVRLAQVPAPIPLASSRAARSAAP</sequence>
<keyword evidence="3" id="KW-1185">Reference proteome</keyword>
<feature type="region of interest" description="Disordered" evidence="1">
    <location>
        <begin position="249"/>
        <end position="319"/>
    </location>
</feature>
<feature type="compositionally biased region" description="Low complexity" evidence="1">
    <location>
        <begin position="309"/>
        <end position="319"/>
    </location>
</feature>
<evidence type="ECO:0000313" key="2">
    <source>
        <dbReference type="EMBL" id="CAI9160017.1"/>
    </source>
</evidence>
<feature type="compositionally biased region" description="Basic and acidic residues" evidence="1">
    <location>
        <begin position="280"/>
        <end position="294"/>
    </location>
</feature>
<gene>
    <name evidence="2" type="ORF">MRATA1EN1_LOCUS8979</name>
</gene>
<organism evidence="2 3">
    <name type="scientific">Rangifer tarandus platyrhynchus</name>
    <name type="common">Svalbard reindeer</name>
    <dbReference type="NCBI Taxonomy" id="3082113"/>
    <lineage>
        <taxon>Eukaryota</taxon>
        <taxon>Metazoa</taxon>
        <taxon>Chordata</taxon>
        <taxon>Craniata</taxon>
        <taxon>Vertebrata</taxon>
        <taxon>Euteleostomi</taxon>
        <taxon>Mammalia</taxon>
        <taxon>Eutheria</taxon>
        <taxon>Laurasiatheria</taxon>
        <taxon>Artiodactyla</taxon>
        <taxon>Ruminantia</taxon>
        <taxon>Pecora</taxon>
        <taxon>Cervidae</taxon>
        <taxon>Odocoileinae</taxon>
        <taxon>Rangifer</taxon>
    </lineage>
</organism>
<evidence type="ECO:0000313" key="3">
    <source>
        <dbReference type="Proteomes" id="UP001176941"/>
    </source>
</evidence>
<feature type="region of interest" description="Disordered" evidence="1">
    <location>
        <begin position="1"/>
        <end position="128"/>
    </location>
</feature>
<proteinExistence type="predicted"/>